<dbReference type="Pfam" id="PF22625">
    <property type="entry name" value="ECR1_N_2"/>
    <property type="match status" value="1"/>
</dbReference>
<dbReference type="InterPro" id="IPR004088">
    <property type="entry name" value="KH_dom_type_1"/>
</dbReference>
<dbReference type="CDD" id="cd22524">
    <property type="entry name" value="KH-I_Rrp4_prokar"/>
    <property type="match status" value="1"/>
</dbReference>
<protein>
    <recommendedName>
        <fullName evidence="5">Exosome complex component Rrp4</fullName>
    </recommendedName>
</protein>
<dbReference type="GO" id="GO:0000178">
    <property type="term" value="C:exosome (RNase complex)"/>
    <property type="evidence" value="ECO:0007669"/>
    <property type="project" value="UniProtKB-KW"/>
</dbReference>
<dbReference type="GO" id="GO:0008143">
    <property type="term" value="F:poly(A) binding"/>
    <property type="evidence" value="ECO:0007669"/>
    <property type="project" value="InterPro"/>
</dbReference>
<feature type="domain" description="S1 motif" evidence="7">
    <location>
        <begin position="63"/>
        <end position="131"/>
    </location>
</feature>
<evidence type="ECO:0000256" key="4">
    <source>
        <dbReference type="ARBA" id="ARBA00022884"/>
    </source>
</evidence>
<dbReference type="InterPro" id="IPR003029">
    <property type="entry name" value="S1_domain"/>
</dbReference>
<dbReference type="PANTHER" id="PTHR21321:SF4">
    <property type="entry name" value="EXOSOME COMPLEX COMPONENT RRP4"/>
    <property type="match status" value="1"/>
</dbReference>
<comment type="subcellular location">
    <subcellularLocation>
        <location evidence="5">Cytoplasm</location>
    </subcellularLocation>
</comment>
<keyword evidence="2 5" id="KW-0963">Cytoplasm</keyword>
<dbReference type="Gene3D" id="2.40.50.140">
    <property type="entry name" value="Nucleic acid-binding proteins"/>
    <property type="match status" value="1"/>
</dbReference>
<gene>
    <name evidence="5" type="primary">rrp4</name>
    <name evidence="8" type="ORF">C7452_0691</name>
</gene>
<evidence type="ECO:0000313" key="8">
    <source>
        <dbReference type="EMBL" id="REE28671.1"/>
    </source>
</evidence>
<evidence type="ECO:0000259" key="7">
    <source>
        <dbReference type="PROSITE" id="PS50126"/>
    </source>
</evidence>
<reference evidence="8 9" key="1">
    <citation type="submission" date="2018-07" db="EMBL/GenBank/DDBJ databases">
        <title>Genomic Encyclopedia of Type Strains, Phase IV (KMG-IV): sequencing the most valuable type-strain genomes for metagenomic binning, comparative biology and taxonomic classification.</title>
        <authorList>
            <person name="Goeker M."/>
        </authorList>
    </citation>
    <scope>NUCLEOTIDE SEQUENCE [LARGE SCALE GENOMIC DNA]</scope>
    <source>
        <strain evidence="8 9">DSM 7466</strain>
    </source>
</reference>
<feature type="region of interest" description="Disordered" evidence="6">
    <location>
        <begin position="222"/>
        <end position="311"/>
    </location>
</feature>
<dbReference type="Gene3D" id="2.40.50.100">
    <property type="match status" value="1"/>
</dbReference>
<dbReference type="Gene3D" id="3.30.1370.10">
    <property type="entry name" value="K Homology domain, type 1"/>
    <property type="match status" value="1"/>
</dbReference>
<evidence type="ECO:0000256" key="5">
    <source>
        <dbReference type="HAMAP-Rule" id="MF_00623"/>
    </source>
</evidence>
<dbReference type="InterPro" id="IPR048565">
    <property type="entry name" value="S1_RRP4"/>
</dbReference>
<dbReference type="EMBL" id="QREL01000001">
    <property type="protein sequence ID" value="REE28671.1"/>
    <property type="molecule type" value="Genomic_DNA"/>
</dbReference>
<organism evidence="8 9">
    <name type="scientific">Methanothermobacter defluvii</name>
    <dbReference type="NCBI Taxonomy" id="49339"/>
    <lineage>
        <taxon>Archaea</taxon>
        <taxon>Methanobacteriati</taxon>
        <taxon>Methanobacteriota</taxon>
        <taxon>Methanomada group</taxon>
        <taxon>Methanobacteria</taxon>
        <taxon>Methanobacteriales</taxon>
        <taxon>Methanobacteriaceae</taxon>
        <taxon>Methanothermobacter</taxon>
    </lineage>
</organism>
<dbReference type="Pfam" id="PF15985">
    <property type="entry name" value="KH_6"/>
    <property type="match status" value="1"/>
</dbReference>
<name>A0A371NDT9_9EURY</name>
<dbReference type="InterPro" id="IPR036612">
    <property type="entry name" value="KH_dom_type_1_sf"/>
</dbReference>
<dbReference type="GO" id="GO:0071034">
    <property type="term" value="P:CUT catabolic process"/>
    <property type="evidence" value="ECO:0007669"/>
    <property type="project" value="TreeGrafter"/>
</dbReference>
<dbReference type="SMART" id="SM00316">
    <property type="entry name" value="S1"/>
    <property type="match status" value="1"/>
</dbReference>
<dbReference type="GeneID" id="77401223"/>
<dbReference type="InterPro" id="IPR054371">
    <property type="entry name" value="RRP4_N"/>
</dbReference>
<dbReference type="SMART" id="SM00322">
    <property type="entry name" value="KH"/>
    <property type="match status" value="1"/>
</dbReference>
<sequence length="311" mass="34658">MLLVNEKDLVVPGQVLAENEYFPGRGTFKEDNRICSSFVGLVSVRNKKINVIPLQSKYIPKRGDVVIGEITDIRFSMWGLDINSPYTGLLPASEVFGKDKRELESVFDIGDVLLLRVVDVDEVKKVKLGLKGRGLGKFRDGILVYITPTKVPRLIGKRGSMINMVKEKTHCDIVVGQNGVVWIKGEPDMERIAEKVVLMIDREAHTSGLTDRVRELLDRLTGVEPEIQVEESEGTEKPETPESEDFEEASDYSEDVEVSPESEDIEEVSDESEDLEVESEDVEEGTDTPAAEEDDGEAGDAEVKDENNSER</sequence>
<keyword evidence="3 5" id="KW-0271">Exosome</keyword>
<dbReference type="InterPro" id="IPR004087">
    <property type="entry name" value="KH_dom"/>
</dbReference>
<dbReference type="HAMAP" id="MF_00623">
    <property type="entry name" value="Exosome_Rrp4"/>
    <property type="match status" value="1"/>
</dbReference>
<proteinExistence type="inferred from homology"/>
<dbReference type="InterPro" id="IPR023474">
    <property type="entry name" value="Rrp4"/>
</dbReference>
<evidence type="ECO:0000256" key="1">
    <source>
        <dbReference type="ARBA" id="ARBA00009155"/>
    </source>
</evidence>
<dbReference type="SUPFAM" id="SSF54791">
    <property type="entry name" value="Eukaryotic type KH-domain (KH-domain type I)"/>
    <property type="match status" value="1"/>
</dbReference>
<evidence type="ECO:0000256" key="3">
    <source>
        <dbReference type="ARBA" id="ARBA00022835"/>
    </source>
</evidence>
<dbReference type="GO" id="GO:0034475">
    <property type="term" value="P:U4 snRNA 3'-end processing"/>
    <property type="evidence" value="ECO:0007669"/>
    <property type="project" value="TreeGrafter"/>
</dbReference>
<dbReference type="PANTHER" id="PTHR21321">
    <property type="entry name" value="PNAS-3 RELATED"/>
    <property type="match status" value="1"/>
</dbReference>
<comment type="similarity">
    <text evidence="1 5">Belongs to the RRP4 family.</text>
</comment>
<dbReference type="InterPro" id="IPR012340">
    <property type="entry name" value="NA-bd_OB-fold"/>
</dbReference>
<comment type="function">
    <text evidence="5">Non-catalytic component of the exosome, which is a complex involved in RNA degradation. Increases the RNA binding and the efficiency of RNA degradation. Confers strong poly(A) specificity to the exosome.</text>
</comment>
<dbReference type="Proteomes" id="UP000256864">
    <property type="component" value="Unassembled WGS sequence"/>
</dbReference>
<evidence type="ECO:0000256" key="2">
    <source>
        <dbReference type="ARBA" id="ARBA00022490"/>
    </source>
</evidence>
<dbReference type="GO" id="GO:0000467">
    <property type="term" value="P:exonucleolytic trimming to generate mature 3'-end of 5.8S rRNA from tricistronic rRNA transcript (SSU-rRNA, 5.8S rRNA, LSU-rRNA)"/>
    <property type="evidence" value="ECO:0007669"/>
    <property type="project" value="TreeGrafter"/>
</dbReference>
<dbReference type="PROSITE" id="PS50084">
    <property type="entry name" value="KH_TYPE_1"/>
    <property type="match status" value="1"/>
</dbReference>
<keyword evidence="9" id="KW-1185">Reference proteome</keyword>
<comment type="subunit">
    <text evidence="5">Component of the archaeal exosome complex. Forms a trimer of Rrp4 and/or Csl4 subunits. The trimer associates with an hexameric ring-like arrangement composed of 3 Rrp41-Rrp42 heterodimers.</text>
</comment>
<feature type="compositionally biased region" description="Acidic residues" evidence="6">
    <location>
        <begin position="241"/>
        <end position="300"/>
    </location>
</feature>
<dbReference type="GO" id="GO:0071051">
    <property type="term" value="P:poly(A)-dependent snoRNA 3'-end processing"/>
    <property type="evidence" value="ECO:0007669"/>
    <property type="project" value="TreeGrafter"/>
</dbReference>
<keyword evidence="4 5" id="KW-0694">RNA-binding</keyword>
<dbReference type="NCBIfam" id="NF003181">
    <property type="entry name" value="PRK04163.1-1"/>
    <property type="match status" value="1"/>
</dbReference>
<accession>A0A371NDT9</accession>
<dbReference type="GO" id="GO:0005737">
    <property type="term" value="C:cytoplasm"/>
    <property type="evidence" value="ECO:0007669"/>
    <property type="project" value="UniProtKB-SubCell"/>
</dbReference>
<evidence type="ECO:0000313" key="9">
    <source>
        <dbReference type="Proteomes" id="UP000256864"/>
    </source>
</evidence>
<evidence type="ECO:0000256" key="6">
    <source>
        <dbReference type="SAM" id="MobiDB-lite"/>
    </source>
</evidence>
<dbReference type="InterPro" id="IPR026699">
    <property type="entry name" value="Exosome_RNA_bind1/RRP40/RRP4"/>
</dbReference>
<feature type="compositionally biased region" description="Basic and acidic residues" evidence="6">
    <location>
        <begin position="301"/>
        <end position="311"/>
    </location>
</feature>
<dbReference type="PROSITE" id="PS50126">
    <property type="entry name" value="S1"/>
    <property type="match status" value="1"/>
</dbReference>
<dbReference type="CDD" id="cd05789">
    <property type="entry name" value="S1_Rrp4"/>
    <property type="match status" value="1"/>
</dbReference>
<dbReference type="SUPFAM" id="SSF110324">
    <property type="entry name" value="Ribosomal L27 protein-like"/>
    <property type="match status" value="1"/>
</dbReference>
<dbReference type="AlphaFoldDB" id="A0A371NDT9"/>
<dbReference type="GeneID" id="24853826"/>
<comment type="caution">
    <text evidence="8">The sequence shown here is derived from an EMBL/GenBank/DDBJ whole genome shotgun (WGS) entry which is preliminary data.</text>
</comment>
<dbReference type="SUPFAM" id="SSF50249">
    <property type="entry name" value="Nucleic acid-binding proteins"/>
    <property type="match status" value="1"/>
</dbReference>
<dbReference type="RefSeq" id="WP_048175439.1">
    <property type="nucleotide sequence ID" value="NZ_QREL01000001.1"/>
</dbReference>